<dbReference type="InterPro" id="IPR040799">
    <property type="entry name" value="ComR_TPR"/>
</dbReference>
<dbReference type="SUPFAM" id="SSF47413">
    <property type="entry name" value="lambda repressor-like DNA-binding domains"/>
    <property type="match status" value="1"/>
</dbReference>
<evidence type="ECO:0000313" key="11">
    <source>
        <dbReference type="Proteomes" id="UP000040910"/>
    </source>
</evidence>
<dbReference type="GO" id="GO:0003677">
    <property type="term" value="F:DNA binding"/>
    <property type="evidence" value="ECO:0007669"/>
    <property type="project" value="InterPro"/>
</dbReference>
<accession>A0A0B7LQ93</accession>
<name>A0A0B7LQ93_STREE</name>
<dbReference type="SMART" id="SM00530">
    <property type="entry name" value="HTH_XRE"/>
    <property type="match status" value="1"/>
</dbReference>
<dbReference type="EMBL" id="CKLF01000066">
    <property type="protein sequence ID" value="CIV54879.1"/>
    <property type="molecule type" value="Genomic_DNA"/>
</dbReference>
<reference evidence="8 14" key="3">
    <citation type="submission" date="2019-07" db="EMBL/GenBank/DDBJ databases">
        <authorList>
            <person name="Mohale T."/>
        </authorList>
    </citation>
    <scope>NUCLEOTIDE SEQUENCE [LARGE SCALE GENOMIC DNA]</scope>
    <source>
        <strain evidence="8 14">NTPn 126</strain>
    </source>
</reference>
<evidence type="ECO:0000313" key="5">
    <source>
        <dbReference type="EMBL" id="MTV89638.1"/>
    </source>
</evidence>
<evidence type="ECO:0000313" key="4">
    <source>
        <dbReference type="EMBL" id="MTV76375.1"/>
    </source>
</evidence>
<reference evidence="2 11" key="1">
    <citation type="submission" date="2015-03" db="EMBL/GenBank/DDBJ databases">
        <authorList>
            <consortium name="Pathogen Informatics"/>
            <person name="Murphy D."/>
        </authorList>
    </citation>
    <scope>NUCLEOTIDE SEQUENCE [LARGE SCALE GENOMIC DNA]</scope>
    <source>
        <strain evidence="2">SMRU158</strain>
        <strain evidence="11">type strain: N</strain>
    </source>
</reference>
<dbReference type="Proteomes" id="UP000490982">
    <property type="component" value="Unassembled WGS sequence"/>
</dbReference>
<dbReference type="OrthoDB" id="2233180at2"/>
<evidence type="ECO:0000313" key="2">
    <source>
        <dbReference type="EMBL" id="CIV54879.1"/>
    </source>
</evidence>
<evidence type="ECO:0000313" key="16">
    <source>
        <dbReference type="Proteomes" id="UP000467349"/>
    </source>
</evidence>
<dbReference type="Pfam" id="PF01381">
    <property type="entry name" value="HTH_3"/>
    <property type="match status" value="1"/>
</dbReference>
<reference evidence="15 16" key="4">
    <citation type="submission" date="2019-11" db="EMBL/GenBank/DDBJ databases">
        <title>Growth characteristics of pneumococcus vary with the chemical composition of the capsule and with environmental conditions.</title>
        <authorList>
            <person name="Tothpal A."/>
            <person name="Desobry K."/>
            <person name="Joshi S."/>
            <person name="Wyllie A.L."/>
            <person name="Weinberger D.M."/>
        </authorList>
    </citation>
    <scope>NUCLEOTIDE SEQUENCE [LARGE SCALE GENOMIC DNA]</scope>
    <source>
        <strain evidence="3">Pnumococcus09N</strain>
        <strain evidence="16">pnumococcus09N</strain>
        <strain evidence="4">Pnumococcus10A</strain>
        <strain evidence="5">Pnumococcus15C</strain>
        <strain evidence="17">pnumococcus15C</strain>
        <strain evidence="6">Pnumococcus19F</strain>
        <strain evidence="15">pnumococcus19F</strain>
        <strain evidence="18">pnumococcus23A</strain>
        <strain evidence="7">Pnumococcus23A</strain>
    </source>
</reference>
<evidence type="ECO:0000259" key="1">
    <source>
        <dbReference type="PROSITE" id="PS50943"/>
    </source>
</evidence>
<dbReference type="InterPro" id="IPR001387">
    <property type="entry name" value="Cro/C1-type_HTH"/>
</dbReference>
<evidence type="ECO:0000313" key="9">
    <source>
        <dbReference type="EMBL" id="VQC96849.1"/>
    </source>
</evidence>
<reference evidence="12 13" key="2">
    <citation type="submission" date="2019-04" db="EMBL/GenBank/DDBJ databases">
        <authorList>
            <consortium name="Pathogen Informatics"/>
        </authorList>
    </citation>
    <scope>NUCLEOTIDE SEQUENCE [LARGE SCALE GENOMIC DNA]</scope>
    <source>
        <strain evidence="9 12">GPSC22</strain>
        <strain evidence="10 13">GPSC559</strain>
    </source>
</reference>
<dbReference type="EMBL" id="WNIB01000013">
    <property type="protein sequence ID" value="MTV89638.1"/>
    <property type="molecule type" value="Genomic_DNA"/>
</dbReference>
<dbReference type="EMBL" id="CABDLL010000004">
    <property type="protein sequence ID" value="VTE37351.1"/>
    <property type="molecule type" value="Genomic_DNA"/>
</dbReference>
<evidence type="ECO:0000313" key="17">
    <source>
        <dbReference type="Proteomes" id="UP000476212"/>
    </source>
</evidence>
<dbReference type="Gene3D" id="1.25.40.10">
    <property type="entry name" value="Tetratricopeptide repeat domain"/>
    <property type="match status" value="1"/>
</dbReference>
<dbReference type="EMBL" id="CAAXWD010000001">
    <property type="protein sequence ID" value="VQC96849.1"/>
    <property type="molecule type" value="Genomic_DNA"/>
</dbReference>
<dbReference type="AlphaFoldDB" id="A0A0B7LQ93"/>
<dbReference type="Proteomes" id="UP000476212">
    <property type="component" value="Unassembled WGS sequence"/>
</dbReference>
<evidence type="ECO:0000313" key="3">
    <source>
        <dbReference type="EMBL" id="MTV42681.1"/>
    </source>
</evidence>
<protein>
    <submittedName>
        <fullName evidence="8">Helix-turn-helix transcriptional regulator</fullName>
    </submittedName>
    <submittedName>
        <fullName evidence="7">XRE family transcriptional regulator</fullName>
    </submittedName>
</protein>
<evidence type="ECO:0000313" key="7">
    <source>
        <dbReference type="EMBL" id="MTW24532.1"/>
    </source>
</evidence>
<evidence type="ECO:0000313" key="10">
    <source>
        <dbReference type="EMBL" id="VTE37351.1"/>
    </source>
</evidence>
<dbReference type="InterPro" id="IPR010982">
    <property type="entry name" value="Lambda_DNA-bd_dom_sf"/>
</dbReference>
<dbReference type="EMBL" id="WNIA01000125">
    <property type="protein sequence ID" value="MTV99572.1"/>
    <property type="molecule type" value="Genomic_DNA"/>
</dbReference>
<dbReference type="RefSeq" id="WP_000343888.1">
    <property type="nucleotide sequence ID" value="NZ_AP025940.1"/>
</dbReference>
<dbReference type="PROSITE" id="PS50943">
    <property type="entry name" value="HTH_CROC1"/>
    <property type="match status" value="1"/>
</dbReference>
<proteinExistence type="predicted"/>
<dbReference type="EMBL" id="VMWH01000275">
    <property type="protein sequence ID" value="TVW81144.1"/>
    <property type="molecule type" value="Genomic_DNA"/>
</dbReference>
<evidence type="ECO:0000313" key="12">
    <source>
        <dbReference type="Proteomes" id="UP000298847"/>
    </source>
</evidence>
<evidence type="ECO:0000313" key="15">
    <source>
        <dbReference type="Proteomes" id="UP000437160"/>
    </source>
</evidence>
<evidence type="ECO:0000313" key="18">
    <source>
        <dbReference type="Proteomes" id="UP000490982"/>
    </source>
</evidence>
<sequence length="297" mass="34517">MDELKREIGYKIKTIRRSCGKTQIDICGDESELTIRQLARIENGQALATLPKLLLIADKLGVSLQNIVDVKVIEIPKGFLKLKDELIHSQTYADKGRIERKEAILEEIYENYYENLPEEEQLIVDVTQARFDIYGSSDVTYGLGLVEEYFQQLLKKKYFSVNDLLIIELYFFCCAMGLEDKEHFEELAQKVLLCSEYEDKASLVQMEKVLLSLFIQIQTEDSLIYIQTFEKIIAKTRHVFYRPHLFLLKAKYALFVDKNILEAESFYEKAISLAELLDDQVLVQRILAEKQIDFPTT</sequence>
<organism evidence="7 18">
    <name type="scientific">Streptococcus pneumoniae</name>
    <dbReference type="NCBI Taxonomy" id="1313"/>
    <lineage>
        <taxon>Bacteria</taxon>
        <taxon>Bacillati</taxon>
        <taxon>Bacillota</taxon>
        <taxon>Bacilli</taxon>
        <taxon>Lactobacillales</taxon>
        <taxon>Streptococcaceae</taxon>
        <taxon>Streptococcus</taxon>
    </lineage>
</organism>
<dbReference type="OMA" id="LFNDLMA"/>
<dbReference type="Proteomes" id="UP000437160">
    <property type="component" value="Unassembled WGS sequence"/>
</dbReference>
<evidence type="ECO:0000313" key="13">
    <source>
        <dbReference type="Proteomes" id="UP000310997"/>
    </source>
</evidence>
<dbReference type="Proteomes" id="UP000298847">
    <property type="component" value="Unassembled WGS sequence"/>
</dbReference>
<dbReference type="EMBL" id="WNHU01000011">
    <property type="protein sequence ID" value="MTV42681.1"/>
    <property type="molecule type" value="Genomic_DNA"/>
</dbReference>
<dbReference type="EMBL" id="WNHN01000009">
    <property type="protein sequence ID" value="MTV76375.1"/>
    <property type="molecule type" value="Genomic_DNA"/>
</dbReference>
<dbReference type="Pfam" id="PF18710">
    <property type="entry name" value="ComR_TPR"/>
    <property type="match status" value="1"/>
</dbReference>
<feature type="domain" description="HTH cro/C1-type" evidence="1">
    <location>
        <begin position="12"/>
        <end position="67"/>
    </location>
</feature>
<dbReference type="Proteomes" id="UP000467349">
    <property type="component" value="Unassembled WGS sequence"/>
</dbReference>
<evidence type="ECO:0000313" key="6">
    <source>
        <dbReference type="EMBL" id="MTV99572.1"/>
    </source>
</evidence>
<dbReference type="Proteomes" id="UP000310997">
    <property type="component" value="Unassembled WGS sequence"/>
</dbReference>
<evidence type="ECO:0000313" key="8">
    <source>
        <dbReference type="EMBL" id="TVW81144.1"/>
    </source>
</evidence>
<dbReference type="Proteomes" id="UP000729182">
    <property type="component" value="Unassembled WGS sequence"/>
</dbReference>
<dbReference type="Proteomes" id="UP000320896">
    <property type="component" value="Unassembled WGS sequence"/>
</dbReference>
<gene>
    <name evidence="8" type="ORF">AZJ70_11625</name>
    <name evidence="2" type="ORF">ERS019316_02266</name>
    <name evidence="4" type="ORF">GM535_03455</name>
    <name evidence="6" type="ORF">GM536_11045</name>
    <name evidence="7" type="ORF">GM537_06680</name>
    <name evidence="5" type="ORF">GM544_03765</name>
    <name evidence="3" type="ORF">GM545_03290</name>
    <name evidence="9" type="ORF">SAMEA3354366_00860</name>
    <name evidence="10" type="ORF">SAMEA4038883_00635</name>
</gene>
<dbReference type="CDD" id="cd00093">
    <property type="entry name" value="HTH_XRE"/>
    <property type="match status" value="1"/>
</dbReference>
<dbReference type="EMBL" id="WNHS01000022">
    <property type="protein sequence ID" value="MTW24532.1"/>
    <property type="molecule type" value="Genomic_DNA"/>
</dbReference>
<dbReference type="Proteomes" id="UP000040910">
    <property type="component" value="Unassembled WGS sequence"/>
</dbReference>
<evidence type="ECO:0000313" key="14">
    <source>
        <dbReference type="Proteomes" id="UP000320896"/>
    </source>
</evidence>
<dbReference type="InterPro" id="IPR011990">
    <property type="entry name" value="TPR-like_helical_dom_sf"/>
</dbReference>